<feature type="compositionally biased region" description="Basic and acidic residues" evidence="1">
    <location>
        <begin position="514"/>
        <end position="524"/>
    </location>
</feature>
<reference evidence="2" key="1">
    <citation type="submission" date="2016-03" db="EMBL/GenBank/DDBJ databases">
        <title>Mechanisms controlling the formation of the plant cell surface in tip-growing cells are functionally conserved among land plants.</title>
        <authorList>
            <person name="Honkanen S."/>
            <person name="Jones V.A."/>
            <person name="Morieri G."/>
            <person name="Champion C."/>
            <person name="Hetherington A.J."/>
            <person name="Kelly S."/>
            <person name="Saint-Marcoux D."/>
            <person name="Proust H."/>
            <person name="Prescott H."/>
            <person name="Dolan L."/>
        </authorList>
    </citation>
    <scope>NUCLEOTIDE SEQUENCE [LARGE SCALE GENOMIC DNA]</scope>
    <source>
        <tissue evidence="2">Whole gametophyte</tissue>
    </source>
</reference>
<feature type="region of interest" description="Disordered" evidence="1">
    <location>
        <begin position="335"/>
        <end position="389"/>
    </location>
</feature>
<evidence type="ECO:0000256" key="1">
    <source>
        <dbReference type="SAM" id="MobiDB-lite"/>
    </source>
</evidence>
<organism evidence="2 3">
    <name type="scientific">Marchantia polymorpha subsp. ruderalis</name>
    <dbReference type="NCBI Taxonomy" id="1480154"/>
    <lineage>
        <taxon>Eukaryota</taxon>
        <taxon>Viridiplantae</taxon>
        <taxon>Streptophyta</taxon>
        <taxon>Embryophyta</taxon>
        <taxon>Marchantiophyta</taxon>
        <taxon>Marchantiopsida</taxon>
        <taxon>Marchantiidae</taxon>
        <taxon>Marchantiales</taxon>
        <taxon>Marchantiaceae</taxon>
        <taxon>Marchantia</taxon>
    </lineage>
</organism>
<feature type="region of interest" description="Disordered" evidence="1">
    <location>
        <begin position="272"/>
        <end position="296"/>
    </location>
</feature>
<feature type="region of interest" description="Disordered" evidence="1">
    <location>
        <begin position="506"/>
        <end position="549"/>
    </location>
</feature>
<feature type="compositionally biased region" description="Basic and acidic residues" evidence="1">
    <location>
        <begin position="228"/>
        <end position="248"/>
    </location>
</feature>
<feature type="compositionally biased region" description="Basic and acidic residues" evidence="1">
    <location>
        <begin position="357"/>
        <end position="368"/>
    </location>
</feature>
<evidence type="ECO:0000313" key="3">
    <source>
        <dbReference type="Proteomes" id="UP000077202"/>
    </source>
</evidence>
<feature type="compositionally biased region" description="Basic and acidic residues" evidence="1">
    <location>
        <begin position="335"/>
        <end position="345"/>
    </location>
</feature>
<dbReference type="Proteomes" id="UP000077202">
    <property type="component" value="Unassembled WGS sequence"/>
</dbReference>
<feature type="region of interest" description="Disordered" evidence="1">
    <location>
        <begin position="213"/>
        <end position="250"/>
    </location>
</feature>
<evidence type="ECO:0000313" key="2">
    <source>
        <dbReference type="EMBL" id="OAE35784.1"/>
    </source>
</evidence>
<dbReference type="PANTHER" id="PTHR21477">
    <property type="entry name" value="ZGC:172139"/>
    <property type="match status" value="1"/>
</dbReference>
<dbReference type="PANTHER" id="PTHR21477:SF12">
    <property type="entry name" value="PROTEIN PHLOEM PROTEIN 2-LIKE A10"/>
    <property type="match status" value="1"/>
</dbReference>
<name>A0A176WSH1_MARPO</name>
<protein>
    <submittedName>
        <fullName evidence="2">Uncharacterized protein</fullName>
    </submittedName>
</protein>
<dbReference type="EMBL" id="LVLJ01000074">
    <property type="protein sequence ID" value="OAE35784.1"/>
    <property type="molecule type" value="Genomic_DNA"/>
</dbReference>
<gene>
    <name evidence="2" type="ORF">AXG93_3524s1190</name>
</gene>
<sequence length="714" mass="76934">MTGGDRELVKGFESLLEVDNDKGRANVVVLNFLGGRKGAMSLPLTRRQRNVLIACAAVGAGGYISYRIYTSPAVARKRRQLFLFFESLSSLLEVTAKGGDCAGLLWTDFHNFLLTDKDEVPQSLKQLLKVGQTREFQLSVAALCRSVTQGVVSSLARSGPSLSDGTEYGSALYEELSFRKDGLRKTGKTSGELGYRDSRHSWKDRRLRLSGETDGSQYKEAYEDDDGKFDGAVKKDRMERSDSASRFDVEDDEDDVGRYSAWMTSRNYYRAESAADGGKGKSRSQGDRRLKGEGKAEGLPERLVGKLFTEAGKGFASAVVASAARSIVLSVLQGMEEKKSQDRKPQVWSSSDWSPEAWKEDSVEKPVSKDGIIPDSPRKPVFSEPASGHSMQDNLIDFASSSKGKALIADCIETFIGTAVSVYLAKTRDVNFYEDMIASVVKPSHRVPVKELLTSVCNGAVETLIRTSHDVMSAGSSGSSQSEPECSVVEIDSPLSSGKPMFALDSAGFSSDSAHPRRGDDGNGRGEGQADNADPAASAPCTPENSETQSLAMSGLKGVNISFDQTPQVDKVLRVDSDKSQQVTLVPGRENNGKSAVKADKAAVGSKNWVDGISRTLAVPSNRALVLDVAGTMTHEAVRSAIEVVAEKVSHPFRSKKKEVPKDEKPSTSTVVKIVTKTGDLAIATASKAMVVMTMCLALCLHTLVGPARYAQSL</sequence>
<dbReference type="InterPro" id="IPR019141">
    <property type="entry name" value="DUF2045"/>
</dbReference>
<feature type="compositionally biased region" description="Basic and acidic residues" evidence="1">
    <location>
        <begin position="284"/>
        <end position="296"/>
    </location>
</feature>
<keyword evidence="3" id="KW-1185">Reference proteome</keyword>
<accession>A0A176WSH1</accession>
<comment type="caution">
    <text evidence="2">The sequence shown here is derived from an EMBL/GenBank/DDBJ whole genome shotgun (WGS) entry which is preliminary data.</text>
</comment>
<dbReference type="AlphaFoldDB" id="A0A176WSH1"/>
<proteinExistence type="predicted"/>